<evidence type="ECO:0000256" key="3">
    <source>
        <dbReference type="ARBA" id="ARBA00022679"/>
    </source>
</evidence>
<dbReference type="Pfam" id="PF00069">
    <property type="entry name" value="Pkinase"/>
    <property type="match status" value="1"/>
</dbReference>
<comment type="catalytic activity">
    <reaction evidence="7">
        <text>L-threonyl-[protein] + ATP = O-phospho-L-threonyl-[protein] + ADP + H(+)</text>
        <dbReference type="Rhea" id="RHEA:46608"/>
        <dbReference type="Rhea" id="RHEA-COMP:11060"/>
        <dbReference type="Rhea" id="RHEA-COMP:11605"/>
        <dbReference type="ChEBI" id="CHEBI:15378"/>
        <dbReference type="ChEBI" id="CHEBI:30013"/>
        <dbReference type="ChEBI" id="CHEBI:30616"/>
        <dbReference type="ChEBI" id="CHEBI:61977"/>
        <dbReference type="ChEBI" id="CHEBI:456216"/>
        <dbReference type="EC" id="2.7.11.1"/>
    </reaction>
</comment>
<keyword evidence="2" id="KW-0723">Serine/threonine-protein kinase</keyword>
<dbReference type="GO" id="GO:0004674">
    <property type="term" value="F:protein serine/threonine kinase activity"/>
    <property type="evidence" value="ECO:0007669"/>
    <property type="project" value="UniProtKB-KW"/>
</dbReference>
<evidence type="ECO:0000313" key="12">
    <source>
        <dbReference type="Proteomes" id="UP000702964"/>
    </source>
</evidence>
<comment type="caution">
    <text evidence="11">The sequence shown here is derived from an EMBL/GenBank/DDBJ whole genome shotgun (WGS) entry which is preliminary data.</text>
</comment>
<gene>
    <name evidence="11" type="ORF">G195_002137</name>
</gene>
<reference evidence="11" key="1">
    <citation type="journal article" date="2015" name="Genom Data">
        <title>Draft genome sequences of Phytophthora kernoviae and Phytophthora ramorum lineage EU2 from Scotland.</title>
        <authorList>
            <person name="Sambles C."/>
            <person name="Schlenzig A."/>
            <person name="O'Neill P."/>
            <person name="Grant M."/>
            <person name="Studholme D.J."/>
        </authorList>
    </citation>
    <scope>NUCLEOTIDE SEQUENCE</scope>
    <source>
        <strain evidence="11">00238/432</strain>
    </source>
</reference>
<evidence type="ECO:0000313" key="11">
    <source>
        <dbReference type="EMBL" id="KAF4322776.1"/>
    </source>
</evidence>
<dbReference type="InterPro" id="IPR011009">
    <property type="entry name" value="Kinase-like_dom_sf"/>
</dbReference>
<protein>
    <recommendedName>
        <fullName evidence="1">non-specific serine/threonine protein kinase</fullName>
        <ecNumber evidence="1">2.7.11.1</ecNumber>
    </recommendedName>
</protein>
<dbReference type="InterPro" id="IPR051131">
    <property type="entry name" value="NEK_Ser/Thr_kinase_NIMA"/>
</dbReference>
<dbReference type="GO" id="GO:0005524">
    <property type="term" value="F:ATP binding"/>
    <property type="evidence" value="ECO:0007669"/>
    <property type="project" value="UniProtKB-UniRule"/>
</dbReference>
<dbReference type="SMART" id="SM00220">
    <property type="entry name" value="S_TKc"/>
    <property type="match status" value="1"/>
</dbReference>
<feature type="domain" description="Protein kinase" evidence="10">
    <location>
        <begin position="21"/>
        <end position="292"/>
    </location>
</feature>
<evidence type="ECO:0000256" key="7">
    <source>
        <dbReference type="ARBA" id="ARBA00047899"/>
    </source>
</evidence>
<sequence length="504" mass="57799">MESLTDDQRALFADGGQLDDYEVLKPIGKGKFSVVYKAIRRQDNQAVALKKIAIFDMMNLKAREKTLKEVRLVQSVRHPNIIQYLDAFVQNNELYIAFEWAEAGDLKRQIRKANEKGMRFDERTIWRYFAQLCAAILYLHEARIMHRDLKPANIFLTLKGVVKVGDLGLGRYLSENTMEARSKVGTPLYMSPEVLRGESYDWKSDVWSMGCILYELAMLRSPFKSEGLNLVGLFQKINKGDYQDIPDVYSEHLRGLVKRMISLTASDRPSAQEVDGCGGSTASLAYEDDDVLSRWVVVKEYEHTEDGDKENAMIHSNIDPAAWEQERHRMLPKLKAALQDKQRRRPAEASWRMRLDQVRLQGGMIVEDQAITGQEVAHIQEIQLKQTNQLEDNDDTGLGLAMLEQIDPFLTFESPGGHSPKTATFQFHFCRGRRFHATMSLKGPFETLQKGEMTFPSVHIWVEFYQNVLSEYLYLHGLDRDRLYIQVDVPVSDALPALPGRKME</sequence>
<keyword evidence="4 9" id="KW-0547">Nucleotide-binding</keyword>
<keyword evidence="3" id="KW-0808">Transferase</keyword>
<dbReference type="PROSITE" id="PS00107">
    <property type="entry name" value="PROTEIN_KINASE_ATP"/>
    <property type="match status" value="1"/>
</dbReference>
<evidence type="ECO:0000256" key="9">
    <source>
        <dbReference type="PROSITE-ProRule" id="PRU10141"/>
    </source>
</evidence>
<dbReference type="FunFam" id="3.30.200.20:FF:000042">
    <property type="entry name" value="Aurora kinase A"/>
    <property type="match status" value="1"/>
</dbReference>
<dbReference type="PANTHER" id="PTHR44899:SF3">
    <property type="entry name" value="SERINE_THREONINE-PROTEIN KINASE NEK1"/>
    <property type="match status" value="1"/>
</dbReference>
<evidence type="ECO:0000256" key="8">
    <source>
        <dbReference type="ARBA" id="ARBA00048679"/>
    </source>
</evidence>
<feature type="binding site" evidence="9">
    <location>
        <position position="50"/>
    </location>
    <ligand>
        <name>ATP</name>
        <dbReference type="ChEBI" id="CHEBI:30616"/>
    </ligand>
</feature>
<dbReference type="PROSITE" id="PS50011">
    <property type="entry name" value="PROTEIN_KINASE_DOM"/>
    <property type="match status" value="1"/>
</dbReference>
<proteinExistence type="predicted"/>
<organism evidence="11 12">
    <name type="scientific">Phytophthora kernoviae 00238/432</name>
    <dbReference type="NCBI Taxonomy" id="1284355"/>
    <lineage>
        <taxon>Eukaryota</taxon>
        <taxon>Sar</taxon>
        <taxon>Stramenopiles</taxon>
        <taxon>Oomycota</taxon>
        <taxon>Peronosporomycetes</taxon>
        <taxon>Peronosporales</taxon>
        <taxon>Peronosporaceae</taxon>
        <taxon>Phytophthora</taxon>
    </lineage>
</organism>
<evidence type="ECO:0000256" key="5">
    <source>
        <dbReference type="ARBA" id="ARBA00022777"/>
    </source>
</evidence>
<evidence type="ECO:0000256" key="1">
    <source>
        <dbReference type="ARBA" id="ARBA00012513"/>
    </source>
</evidence>
<dbReference type="EC" id="2.7.11.1" evidence="1"/>
<dbReference type="AlphaFoldDB" id="A0A8J4WJV2"/>
<keyword evidence="5" id="KW-0418">Kinase</keyword>
<keyword evidence="6 9" id="KW-0067">ATP-binding</keyword>
<dbReference type="EMBL" id="AOFI03000060">
    <property type="protein sequence ID" value="KAF4322776.1"/>
    <property type="molecule type" value="Genomic_DNA"/>
</dbReference>
<dbReference type="PANTHER" id="PTHR44899">
    <property type="entry name" value="CAMK FAMILY PROTEIN KINASE"/>
    <property type="match status" value="1"/>
</dbReference>
<dbReference type="InterPro" id="IPR000719">
    <property type="entry name" value="Prot_kinase_dom"/>
</dbReference>
<dbReference type="PROSITE" id="PS00108">
    <property type="entry name" value="PROTEIN_KINASE_ST"/>
    <property type="match status" value="1"/>
</dbReference>
<evidence type="ECO:0000256" key="6">
    <source>
        <dbReference type="ARBA" id="ARBA00022840"/>
    </source>
</evidence>
<dbReference type="Gene3D" id="1.10.510.10">
    <property type="entry name" value="Transferase(Phosphotransferase) domain 1"/>
    <property type="match status" value="1"/>
</dbReference>
<reference evidence="11" key="2">
    <citation type="submission" date="2020-02" db="EMBL/GenBank/DDBJ databases">
        <authorList>
            <person name="Studholme D.J."/>
        </authorList>
    </citation>
    <scope>NUCLEOTIDE SEQUENCE</scope>
    <source>
        <strain evidence="11">00238/432</strain>
    </source>
</reference>
<comment type="catalytic activity">
    <reaction evidence="8">
        <text>L-seryl-[protein] + ATP = O-phospho-L-seryl-[protein] + ADP + H(+)</text>
        <dbReference type="Rhea" id="RHEA:17989"/>
        <dbReference type="Rhea" id="RHEA-COMP:9863"/>
        <dbReference type="Rhea" id="RHEA-COMP:11604"/>
        <dbReference type="ChEBI" id="CHEBI:15378"/>
        <dbReference type="ChEBI" id="CHEBI:29999"/>
        <dbReference type="ChEBI" id="CHEBI:30616"/>
        <dbReference type="ChEBI" id="CHEBI:83421"/>
        <dbReference type="ChEBI" id="CHEBI:456216"/>
        <dbReference type="EC" id="2.7.11.1"/>
    </reaction>
</comment>
<evidence type="ECO:0000256" key="2">
    <source>
        <dbReference type="ARBA" id="ARBA00022527"/>
    </source>
</evidence>
<accession>A0A8J4WJV2</accession>
<dbReference type="Proteomes" id="UP000702964">
    <property type="component" value="Unassembled WGS sequence"/>
</dbReference>
<evidence type="ECO:0000259" key="10">
    <source>
        <dbReference type="PROSITE" id="PS50011"/>
    </source>
</evidence>
<evidence type="ECO:0000256" key="4">
    <source>
        <dbReference type="ARBA" id="ARBA00022741"/>
    </source>
</evidence>
<dbReference type="InterPro" id="IPR017441">
    <property type="entry name" value="Protein_kinase_ATP_BS"/>
</dbReference>
<name>A0A8J4WJV2_9STRA</name>
<dbReference type="SUPFAM" id="SSF56112">
    <property type="entry name" value="Protein kinase-like (PK-like)"/>
    <property type="match status" value="1"/>
</dbReference>
<dbReference type="InterPro" id="IPR008271">
    <property type="entry name" value="Ser/Thr_kinase_AS"/>
</dbReference>